<gene>
    <name evidence="2" type="ORF">C7451_111107</name>
</gene>
<accession>A0A2V3UXZ6</accession>
<comment type="caution">
    <text evidence="2">The sequence shown here is derived from an EMBL/GenBank/DDBJ whole genome shotgun (WGS) entry which is preliminary data.</text>
</comment>
<evidence type="ECO:0000313" key="3">
    <source>
        <dbReference type="Proteomes" id="UP000248014"/>
    </source>
</evidence>
<dbReference type="Proteomes" id="UP000248014">
    <property type="component" value="Unassembled WGS sequence"/>
</dbReference>
<proteinExistence type="predicted"/>
<evidence type="ECO:0000256" key="1">
    <source>
        <dbReference type="SAM" id="SignalP"/>
    </source>
</evidence>
<dbReference type="EMBL" id="QJJM01000011">
    <property type="protein sequence ID" value="PXW72985.1"/>
    <property type="molecule type" value="Genomic_DNA"/>
</dbReference>
<dbReference type="AlphaFoldDB" id="A0A2V3UXZ6"/>
<organism evidence="2 3">
    <name type="scientific">Blastomonas natatoria</name>
    <dbReference type="NCBI Taxonomy" id="34015"/>
    <lineage>
        <taxon>Bacteria</taxon>
        <taxon>Pseudomonadati</taxon>
        <taxon>Pseudomonadota</taxon>
        <taxon>Alphaproteobacteria</taxon>
        <taxon>Sphingomonadales</taxon>
        <taxon>Sphingomonadaceae</taxon>
        <taxon>Blastomonas</taxon>
    </lineage>
</organism>
<name>A0A2V3UXZ6_9SPHN</name>
<feature type="chain" id="PRO_5015976667" evidence="1">
    <location>
        <begin position="19"/>
        <end position="534"/>
    </location>
</feature>
<keyword evidence="3" id="KW-1185">Reference proteome</keyword>
<feature type="signal peptide" evidence="1">
    <location>
        <begin position="1"/>
        <end position="18"/>
    </location>
</feature>
<protein>
    <submittedName>
        <fullName evidence="2">Uncharacterized protein</fullName>
    </submittedName>
</protein>
<sequence>MKASLFALLSLVAFTASADPLSAREIPTFAFKPDSYVRLRVVVEAESQIDENVFDTKFCPDKFAFEMNLADLLAGDRTASLIVRVTAPNQASTPVELNIFDINRKNGGIFSGPSCKLGINQIDYKTPLHLGAQYRDMTMQVGLKLADAKGSAQLFADGLSGFLTIANAIAPLPAPLLRAENGLVTRVTEGLARKTDVSEAVDLNIGSKGKHSKTWTLSSSVRPGMPKLTIHAYLENVGSFFTMPGDKWDPALLLLTNLPSNEIIKAKDFATFLPSLGSDYSQFVAAASIGAFDAECDDLRQRISDLGFSPMDRSLLLWAVAWNRTAMRDNKDIDQTLCMKTTFAELALFDATKSIVARKPDPVPPVMLPATEAQMRLAIEANERLATFMLTPESLVNETMAEDLFAFPLEIEDRVQSSILLNPNIQLNNAAQWQTRRVNRDRAIASRVGCYLFLPNSSGGPSRMAFIALLNTDTGQRETLVELFFSSTPVPTDRALVNRMVLVNEAGATAELALMKTKFARGCGLSGWRPALLD</sequence>
<dbReference type="RefSeq" id="WP_146215378.1">
    <property type="nucleotide sequence ID" value="NZ_QJJM01000011.1"/>
</dbReference>
<keyword evidence="1" id="KW-0732">Signal</keyword>
<reference evidence="2 3" key="1">
    <citation type="submission" date="2018-05" db="EMBL/GenBank/DDBJ databases">
        <title>Genomic Encyclopedia of Type Strains, Phase IV (KMG-IV): sequencing the most valuable type-strain genomes for metagenomic binning, comparative biology and taxonomic classification.</title>
        <authorList>
            <person name="Goeker M."/>
        </authorList>
    </citation>
    <scope>NUCLEOTIDE SEQUENCE [LARGE SCALE GENOMIC DNA]</scope>
    <source>
        <strain evidence="2 3">DSM 3183</strain>
    </source>
</reference>
<evidence type="ECO:0000313" key="2">
    <source>
        <dbReference type="EMBL" id="PXW72985.1"/>
    </source>
</evidence>